<dbReference type="EMBL" id="JARJCM010000136">
    <property type="protein sequence ID" value="KAJ7026538.1"/>
    <property type="molecule type" value="Genomic_DNA"/>
</dbReference>
<sequence length="186" mass="21352">MSELVLQFSAPRSRTLGSTRSKWCSAVHCFGVVALSFGAFVVKPNLPSIRMKKLEQFVEETTEIHAVAVKELDKHPRFVTETSLRLAQLKLSESSLRSKMLSSKDVKWRGYVHHLRGLSCNISECQRTAQDIQTALRMALECTRQRRYTEDIAHRRTTLDTAFLNPATSRLLQFWRLPSLIQLDDF</sequence>
<keyword evidence="2" id="KW-1185">Reference proteome</keyword>
<comment type="caution">
    <text evidence="1">The sequence shown here is derived from an EMBL/GenBank/DDBJ whole genome shotgun (WGS) entry which is preliminary data.</text>
</comment>
<dbReference type="AlphaFoldDB" id="A0AAD6SGI7"/>
<evidence type="ECO:0000313" key="2">
    <source>
        <dbReference type="Proteomes" id="UP001218188"/>
    </source>
</evidence>
<proteinExistence type="predicted"/>
<reference evidence="1" key="1">
    <citation type="submission" date="2023-03" db="EMBL/GenBank/DDBJ databases">
        <title>Massive genome expansion in bonnet fungi (Mycena s.s.) driven by repeated elements and novel gene families across ecological guilds.</title>
        <authorList>
            <consortium name="Lawrence Berkeley National Laboratory"/>
            <person name="Harder C.B."/>
            <person name="Miyauchi S."/>
            <person name="Viragh M."/>
            <person name="Kuo A."/>
            <person name="Thoen E."/>
            <person name="Andreopoulos B."/>
            <person name="Lu D."/>
            <person name="Skrede I."/>
            <person name="Drula E."/>
            <person name="Henrissat B."/>
            <person name="Morin E."/>
            <person name="Kohler A."/>
            <person name="Barry K."/>
            <person name="LaButti K."/>
            <person name="Morin E."/>
            <person name="Salamov A."/>
            <person name="Lipzen A."/>
            <person name="Mereny Z."/>
            <person name="Hegedus B."/>
            <person name="Baldrian P."/>
            <person name="Stursova M."/>
            <person name="Weitz H."/>
            <person name="Taylor A."/>
            <person name="Grigoriev I.V."/>
            <person name="Nagy L.G."/>
            <person name="Martin F."/>
            <person name="Kauserud H."/>
        </authorList>
    </citation>
    <scope>NUCLEOTIDE SEQUENCE</scope>
    <source>
        <strain evidence="1">CBHHK200</strain>
    </source>
</reference>
<organism evidence="1 2">
    <name type="scientific">Mycena alexandri</name>
    <dbReference type="NCBI Taxonomy" id="1745969"/>
    <lineage>
        <taxon>Eukaryota</taxon>
        <taxon>Fungi</taxon>
        <taxon>Dikarya</taxon>
        <taxon>Basidiomycota</taxon>
        <taxon>Agaricomycotina</taxon>
        <taxon>Agaricomycetes</taxon>
        <taxon>Agaricomycetidae</taxon>
        <taxon>Agaricales</taxon>
        <taxon>Marasmiineae</taxon>
        <taxon>Mycenaceae</taxon>
        <taxon>Mycena</taxon>
    </lineage>
</organism>
<accession>A0AAD6SGI7</accession>
<evidence type="ECO:0000313" key="1">
    <source>
        <dbReference type="EMBL" id="KAJ7026538.1"/>
    </source>
</evidence>
<gene>
    <name evidence="1" type="ORF">C8F04DRAFT_1190356</name>
</gene>
<protein>
    <submittedName>
        <fullName evidence="1">Uncharacterized protein</fullName>
    </submittedName>
</protein>
<name>A0AAD6SGI7_9AGAR</name>
<dbReference type="Proteomes" id="UP001218188">
    <property type="component" value="Unassembled WGS sequence"/>
</dbReference>